<dbReference type="RefSeq" id="WP_209654165.1">
    <property type="nucleotide sequence ID" value="NZ_CP047357.1"/>
</dbReference>
<evidence type="ECO:0000313" key="4">
    <source>
        <dbReference type="Proteomes" id="UP001519305"/>
    </source>
</evidence>
<feature type="transmembrane region" description="Helical" evidence="2">
    <location>
        <begin position="86"/>
        <end position="104"/>
    </location>
</feature>
<name>A0ABS4UAG0_9CORY</name>
<dbReference type="EMBL" id="JAGINY010000001">
    <property type="protein sequence ID" value="MBP2333486.1"/>
    <property type="molecule type" value="Genomic_DNA"/>
</dbReference>
<evidence type="ECO:0000256" key="1">
    <source>
        <dbReference type="SAM" id="MobiDB-lite"/>
    </source>
</evidence>
<dbReference type="Proteomes" id="UP001519305">
    <property type="component" value="Unassembled WGS sequence"/>
</dbReference>
<keyword evidence="2" id="KW-0812">Transmembrane</keyword>
<organism evidence="3 4">
    <name type="scientific">Corynebacterium freneyi</name>
    <dbReference type="NCBI Taxonomy" id="134034"/>
    <lineage>
        <taxon>Bacteria</taxon>
        <taxon>Bacillati</taxon>
        <taxon>Actinomycetota</taxon>
        <taxon>Actinomycetes</taxon>
        <taxon>Mycobacteriales</taxon>
        <taxon>Corynebacteriaceae</taxon>
        <taxon>Corynebacterium</taxon>
    </lineage>
</organism>
<reference evidence="3 4" key="1">
    <citation type="submission" date="2021-03" db="EMBL/GenBank/DDBJ databases">
        <title>Sequencing the genomes of 1000 actinobacteria strains.</title>
        <authorList>
            <person name="Klenk H.-P."/>
        </authorList>
    </citation>
    <scope>NUCLEOTIDE SEQUENCE [LARGE SCALE GENOMIC DNA]</scope>
    <source>
        <strain evidence="3 4">DSM 44506</strain>
    </source>
</reference>
<gene>
    <name evidence="3" type="ORF">JOF33_002185</name>
</gene>
<feature type="transmembrane region" description="Helical" evidence="2">
    <location>
        <begin position="138"/>
        <end position="159"/>
    </location>
</feature>
<sequence length="209" mass="21815">MNDNETEDVPPVLPRRRDPGFMWVIGSSFVWLPLLAFIFRGALVGVLGWFTLILILFWVPAFVVLNGVLTAVWAARWYGGAARSKAARTCTGLWWFFAALVVVTPGDFTDVDDQGNPLGDLMERLVPVFGGQADSDSAIAAFFSFVAVVWLAVTVWVVVQQSSRVPGPGSIPGAGPGPNPGAGPGSNPGAGPGPNPGPAPGPGSPPPVV</sequence>
<feature type="region of interest" description="Disordered" evidence="1">
    <location>
        <begin position="166"/>
        <end position="209"/>
    </location>
</feature>
<feature type="compositionally biased region" description="Pro residues" evidence="1">
    <location>
        <begin position="191"/>
        <end position="209"/>
    </location>
</feature>
<evidence type="ECO:0000256" key="2">
    <source>
        <dbReference type="SAM" id="Phobius"/>
    </source>
</evidence>
<keyword evidence="2" id="KW-1133">Transmembrane helix</keyword>
<protein>
    <submittedName>
        <fullName evidence="3">Uncharacterized protein</fullName>
    </submittedName>
</protein>
<evidence type="ECO:0000313" key="3">
    <source>
        <dbReference type="EMBL" id="MBP2333486.1"/>
    </source>
</evidence>
<feature type="transmembrane region" description="Helical" evidence="2">
    <location>
        <begin position="49"/>
        <end position="74"/>
    </location>
</feature>
<accession>A0ABS4UAG0</accession>
<keyword evidence="4" id="KW-1185">Reference proteome</keyword>
<comment type="caution">
    <text evidence="3">The sequence shown here is derived from an EMBL/GenBank/DDBJ whole genome shotgun (WGS) entry which is preliminary data.</text>
</comment>
<proteinExistence type="predicted"/>
<feature type="transmembrane region" description="Helical" evidence="2">
    <location>
        <begin position="21"/>
        <end position="43"/>
    </location>
</feature>
<keyword evidence="2" id="KW-0472">Membrane</keyword>